<feature type="compositionally biased region" description="Low complexity" evidence="1">
    <location>
        <begin position="12"/>
        <end position="28"/>
    </location>
</feature>
<accession>A0A8J7M4F6</accession>
<dbReference type="Proteomes" id="UP000655420">
    <property type="component" value="Unassembled WGS sequence"/>
</dbReference>
<evidence type="ECO:0008006" key="4">
    <source>
        <dbReference type="Google" id="ProtNLM"/>
    </source>
</evidence>
<comment type="caution">
    <text evidence="2">The sequence shown here is derived from an EMBL/GenBank/DDBJ whole genome shotgun (WGS) entry which is preliminary data.</text>
</comment>
<feature type="region of interest" description="Disordered" evidence="1">
    <location>
        <begin position="1"/>
        <end position="49"/>
    </location>
</feature>
<reference evidence="2" key="1">
    <citation type="submission" date="2020-12" db="EMBL/GenBank/DDBJ databases">
        <title>Bacterial taxonomy.</title>
        <authorList>
            <person name="Pan X."/>
        </authorList>
    </citation>
    <scope>NUCLEOTIDE SEQUENCE</scope>
    <source>
        <strain evidence="2">M0105</strain>
    </source>
</reference>
<name>A0A8J7M4F6_9RHOB</name>
<protein>
    <recommendedName>
        <fullName evidence="4">Flagellar assembly protein FliH/Type III secretion system HrpE domain-containing protein</fullName>
    </recommendedName>
</protein>
<evidence type="ECO:0000256" key="1">
    <source>
        <dbReference type="SAM" id="MobiDB-lite"/>
    </source>
</evidence>
<evidence type="ECO:0000313" key="2">
    <source>
        <dbReference type="EMBL" id="MBK0398136.1"/>
    </source>
</evidence>
<evidence type="ECO:0000313" key="3">
    <source>
        <dbReference type="Proteomes" id="UP000655420"/>
    </source>
</evidence>
<sequence length="206" mass="21984">MRFEQFVERGAFARSRPPSSEAAPATEANISIPSDAPVGAEDTSADNETATAAIHDDAEARADALCAALAGALDDLQDLIGKMTQGWAHALGEAAQHSVPCLAEIGFGAEVSEAALTIARLSQQPRIRMTMAPAHHEAIATRIAGHAGADLITIVADPKMVEGRVELDWEDGGAVIDRDRLERAAREVLTRHLASLEEKDTRDERF</sequence>
<dbReference type="RefSeq" id="WP_200606820.1">
    <property type="nucleotide sequence ID" value="NZ_JAEHHL010000001.1"/>
</dbReference>
<gene>
    <name evidence="2" type="ORF">H0I76_02950</name>
</gene>
<dbReference type="EMBL" id="JAEHHL010000001">
    <property type="protein sequence ID" value="MBK0398136.1"/>
    <property type="molecule type" value="Genomic_DNA"/>
</dbReference>
<organism evidence="2 3">
    <name type="scientific">Thermohalobaculum xanthum</name>
    <dbReference type="NCBI Taxonomy" id="2753746"/>
    <lineage>
        <taxon>Bacteria</taxon>
        <taxon>Pseudomonadati</taxon>
        <taxon>Pseudomonadota</taxon>
        <taxon>Alphaproteobacteria</taxon>
        <taxon>Rhodobacterales</taxon>
        <taxon>Paracoccaceae</taxon>
        <taxon>Thermohalobaculum</taxon>
    </lineage>
</organism>
<keyword evidence="3" id="KW-1185">Reference proteome</keyword>
<proteinExistence type="predicted"/>
<dbReference type="AlphaFoldDB" id="A0A8J7M4F6"/>